<protein>
    <recommendedName>
        <fullName evidence="3">BrnT family toxin</fullName>
    </recommendedName>
</protein>
<comment type="caution">
    <text evidence="1">The sequence shown here is derived from an EMBL/GenBank/DDBJ whole genome shotgun (WGS) entry which is preliminary data.</text>
</comment>
<organism evidence="1 2">
    <name type="scientific">Paracoccus siganidrum</name>
    <dbReference type="NCBI Taxonomy" id="1276757"/>
    <lineage>
        <taxon>Bacteria</taxon>
        <taxon>Pseudomonadati</taxon>
        <taxon>Pseudomonadota</taxon>
        <taxon>Alphaproteobacteria</taxon>
        <taxon>Rhodobacterales</taxon>
        <taxon>Paracoccaceae</taxon>
        <taxon>Paracoccus</taxon>
    </lineage>
</organism>
<evidence type="ECO:0008006" key="3">
    <source>
        <dbReference type="Google" id="ProtNLM"/>
    </source>
</evidence>
<sequence>MLMIVWDEPKRQTNLAKHGLDFADLDEGFFLGALVVRTRQDRFKAMGRFADGTIAVVFATLGTEGVSVISMRPASKKERSLLCPEST</sequence>
<evidence type="ECO:0000313" key="2">
    <source>
        <dbReference type="Proteomes" id="UP000283587"/>
    </source>
</evidence>
<reference evidence="2" key="1">
    <citation type="submission" date="2018-09" db="EMBL/GenBank/DDBJ databases">
        <title>Paracoccus onubensis nov. sp. a moderate halophilic bacterium isolated from Gruta de las Maravillas (Aracena, Spain).</title>
        <authorList>
            <person name="Jurado V."/>
            <person name="Gutierrez-Patricio S."/>
            <person name="Gonzalez-Pimentel J.L."/>
            <person name="Miller A.Z."/>
            <person name="Laiz L."/>
            <person name="Saiz-Jimenez C."/>
        </authorList>
    </citation>
    <scope>NUCLEOTIDE SEQUENCE [LARGE SCALE GENOMIC DNA]</scope>
    <source>
        <strain evidence="2">DSM 26381</strain>
    </source>
</reference>
<accession>A0A419A4N5</accession>
<keyword evidence="2" id="KW-1185">Reference proteome</keyword>
<dbReference type="OrthoDB" id="839663at2"/>
<name>A0A419A4N5_9RHOB</name>
<dbReference type="InterPro" id="IPR007460">
    <property type="entry name" value="BrnT_toxin"/>
</dbReference>
<gene>
    <name evidence="1" type="ORF">D3P05_14910</name>
</gene>
<dbReference type="EMBL" id="QZEW01000066">
    <property type="protein sequence ID" value="RJL09433.1"/>
    <property type="molecule type" value="Genomic_DNA"/>
</dbReference>
<dbReference type="RefSeq" id="WP_119899009.1">
    <property type="nucleotide sequence ID" value="NZ_QNRC01000005.1"/>
</dbReference>
<dbReference type="AlphaFoldDB" id="A0A419A4N5"/>
<dbReference type="InterPro" id="IPR038573">
    <property type="entry name" value="BrnT_sf"/>
</dbReference>
<proteinExistence type="predicted"/>
<dbReference type="Gene3D" id="3.10.450.530">
    <property type="entry name" value="Ribonuclease toxin, BrnT, of type II toxin-antitoxin system"/>
    <property type="match status" value="1"/>
</dbReference>
<dbReference type="Proteomes" id="UP000283587">
    <property type="component" value="Unassembled WGS sequence"/>
</dbReference>
<dbReference type="Pfam" id="PF04365">
    <property type="entry name" value="BrnT_toxin"/>
    <property type="match status" value="1"/>
</dbReference>
<evidence type="ECO:0000313" key="1">
    <source>
        <dbReference type="EMBL" id="RJL09433.1"/>
    </source>
</evidence>